<dbReference type="Proteomes" id="UP000250069">
    <property type="component" value="Chromosome"/>
</dbReference>
<protein>
    <submittedName>
        <fullName evidence="1">ABC transporter substrate-binding protein</fullName>
    </submittedName>
</protein>
<dbReference type="AlphaFoldDB" id="A0ABC8DF55"/>
<evidence type="ECO:0000313" key="1">
    <source>
        <dbReference type="EMBL" id="AWX74338.1"/>
    </source>
</evidence>
<sequence length="231" mass="25391">MKKRFKWFVGVVIFVFMFSFSGVTEAISTKKIKDEITCPVCDKTIKSEGSKKDRQKALNIVKDRDDLDMDKTEVFVTVLNNKDHKIALVHYEEQQNHSFAQRYINLNTEQIVLSVEGIGKWDKEKKEGNFKLRVGDKEIINEDFNQDGLKGKGNNALLNSVKKASPTKSKLESCNDLVTKMLGLGSSIACAGACMAVGGAVGAVVCSPLCLAIENGVGEAGAKEICEQFFG</sequence>
<gene>
    <name evidence="1" type="ORF">BVDSYZ_20905</name>
</gene>
<name>A0ABC8DF55_BACVE</name>
<dbReference type="EMBL" id="CP030150">
    <property type="protein sequence ID" value="AWX74338.1"/>
    <property type="molecule type" value="Genomic_DNA"/>
</dbReference>
<reference evidence="1 2" key="1">
    <citation type="submission" date="2018-06" db="EMBL/GenBank/DDBJ databases">
        <title>Complete Genome Sequence of Bacillus velezensis DSYZ, a Plant Growth-Promoting Rhizobacterium with Antifungal Activity.</title>
        <authorList>
            <person name="Du B."/>
            <person name="Ding Y."/>
            <person name="Liu K."/>
            <person name="Yao L."/>
            <person name="Wang C."/>
            <person name="Li H."/>
            <person name="Liu H."/>
        </authorList>
    </citation>
    <scope>NUCLEOTIDE SEQUENCE [LARGE SCALE GENOMIC DNA]</scope>
    <source>
        <strain evidence="1 2">DSYZ</strain>
    </source>
</reference>
<dbReference type="RefSeq" id="WP_061890919.1">
    <property type="nucleotide sequence ID" value="NZ_CP015443.1"/>
</dbReference>
<organism evidence="1 2">
    <name type="scientific">Bacillus velezensis</name>
    <dbReference type="NCBI Taxonomy" id="492670"/>
    <lineage>
        <taxon>Bacteria</taxon>
        <taxon>Bacillati</taxon>
        <taxon>Bacillota</taxon>
        <taxon>Bacilli</taxon>
        <taxon>Bacillales</taxon>
        <taxon>Bacillaceae</taxon>
        <taxon>Bacillus</taxon>
        <taxon>Bacillus amyloliquefaciens group</taxon>
    </lineage>
</organism>
<accession>A0ABC8DF55</accession>
<proteinExistence type="predicted"/>
<evidence type="ECO:0000313" key="2">
    <source>
        <dbReference type="Proteomes" id="UP000250069"/>
    </source>
</evidence>